<dbReference type="PANTHER" id="PTHR10039">
    <property type="entry name" value="AMELOGENIN"/>
    <property type="match status" value="1"/>
</dbReference>
<accession>A0A9W9MG21</accession>
<dbReference type="Proteomes" id="UP001150879">
    <property type="component" value="Unassembled WGS sequence"/>
</dbReference>
<organism evidence="4 5">
    <name type="scientific">Penicillium cf. griseofulvum</name>
    <dbReference type="NCBI Taxonomy" id="2972120"/>
    <lineage>
        <taxon>Eukaryota</taxon>
        <taxon>Fungi</taxon>
        <taxon>Dikarya</taxon>
        <taxon>Ascomycota</taxon>
        <taxon>Pezizomycotina</taxon>
        <taxon>Eurotiomycetes</taxon>
        <taxon>Eurotiomycetidae</taxon>
        <taxon>Eurotiales</taxon>
        <taxon>Aspergillaceae</taxon>
        <taxon>Penicillium</taxon>
    </lineage>
</organism>
<dbReference type="Pfam" id="PF24883">
    <property type="entry name" value="NPHP3_N"/>
    <property type="match status" value="1"/>
</dbReference>
<evidence type="ECO:0000256" key="1">
    <source>
        <dbReference type="ARBA" id="ARBA00022737"/>
    </source>
</evidence>
<feature type="repeat" description="ANK" evidence="2">
    <location>
        <begin position="547"/>
        <end position="579"/>
    </location>
</feature>
<sequence>MGLNHGFVINHFHVPVEQRKETKEHDACLADMFITEPEDDLNMRRRTKGPRTSGTFDWFLESYELKSWFRQAKAASDIEQNVLWLYGNPGIGKSTMAMMLAEELPKKDFFSNSDSILSFFFCDSDSEYHRTATSLLRGFLYQIVKKHPCFMQQMMPRYKVQGNRLFKSFDGLWAVLMDIGRASHGIEIYCIADALDECDNESQDMFVQQVHQSFKQANGNIPVPCSVHFLIISRPYPKIQNFLSTFRCVDLGSYKEIADDLRAMIQDKVQDLAKRKDYPASVRQKVSQILEEKADGTFLWVGIVCRQLDKVSSKDAVEKLRAQPQGLYRLYRALLNAAFEDNDPHNDSKLKMLLMFVTFALRRLTVAEIAEACRLYLDEDIETRLKFTQEIIESSHSLIFTDKTYVRLLHRSVKDFLMTEMDGFTAVKSNYILSCRCIELISQCCQPGLDRPALKSTYGFLGYSVLHWPKHASLAKTEFTIQKEHERFFQNTLGTWRCWLDNYNHMQRDSSGLLGLDTSVVHVAARWGIVPLISTFHQKALEVKDEHGQSPLLIATKHTQIEVLRVLAESGVRSDSLDNKHQNVLHVACKNARITDCTMIKYLLDKGACPYICDEENMSPFLYAIGDRRKEIVQTFIQNGFNLESKVQRRSWPGRPTASGFVYRMSEPQEVNLESGLTALHFSALNACTEMAAFLLGCGANPNARSDFGDTALHLGIRRRLLGRQNDDIWEVGQYAVESLTDLIDDHEGSEASDIYQAISDTRLLIVETLLESESINVNTANNHGDYPQHVINFHRPQALPILEKLIKKGADASQLNHARQTCLHLACQAGNLEVIRKLVEEGHDIMLEDSDGWSAFNYAIDNGCLDTLAFMSRACDSVLSVIWNSLDHFGKSPLHHHVASYLCSVQVLDFLIRLGCDVNLPDRDGNSALGLYMSSSDLSNKSEIFHFLVQEGADPLWINEQRQTLAHLTMHQQRADTTILSYLFAVGVDPATRDIDGKTLIHHGAIHGVFTKDLMNFLACEGVLDICATATDLVFKTPLDYAEELAHREISGEVYDDEGWEESLKNLNAALVSRYDFFQRLSGVSS</sequence>
<feature type="repeat" description="ANK" evidence="2">
    <location>
        <begin position="819"/>
        <end position="851"/>
    </location>
</feature>
<evidence type="ECO:0000313" key="5">
    <source>
        <dbReference type="Proteomes" id="UP001150879"/>
    </source>
</evidence>
<dbReference type="EMBL" id="JAPQKP010000003">
    <property type="protein sequence ID" value="KAJ5200392.1"/>
    <property type="molecule type" value="Genomic_DNA"/>
</dbReference>
<comment type="caution">
    <text evidence="4">The sequence shown here is derived from an EMBL/GenBank/DDBJ whole genome shotgun (WGS) entry which is preliminary data.</text>
</comment>
<evidence type="ECO:0000256" key="2">
    <source>
        <dbReference type="PROSITE-ProRule" id="PRU00023"/>
    </source>
</evidence>
<keyword evidence="2" id="KW-0040">ANK repeat</keyword>
<dbReference type="SUPFAM" id="SSF48403">
    <property type="entry name" value="Ankyrin repeat"/>
    <property type="match status" value="3"/>
</dbReference>
<gene>
    <name evidence="4" type="ORF">N7472_005596</name>
</gene>
<dbReference type="PANTHER" id="PTHR10039:SF5">
    <property type="entry name" value="NACHT DOMAIN-CONTAINING PROTEIN"/>
    <property type="match status" value="1"/>
</dbReference>
<feature type="repeat" description="ANK" evidence="2">
    <location>
        <begin position="890"/>
        <end position="924"/>
    </location>
</feature>
<reference evidence="4" key="2">
    <citation type="journal article" date="2023" name="IMA Fungus">
        <title>Comparative genomic study of the Penicillium genus elucidates a diverse pangenome and 15 lateral gene transfer events.</title>
        <authorList>
            <person name="Petersen C."/>
            <person name="Sorensen T."/>
            <person name="Nielsen M.R."/>
            <person name="Sondergaard T.E."/>
            <person name="Sorensen J.L."/>
            <person name="Fitzpatrick D.A."/>
            <person name="Frisvad J.C."/>
            <person name="Nielsen K.L."/>
        </authorList>
    </citation>
    <scope>NUCLEOTIDE SEQUENCE</scope>
    <source>
        <strain evidence="4">IBT 16849</strain>
    </source>
</reference>
<dbReference type="InterPro" id="IPR036770">
    <property type="entry name" value="Ankyrin_rpt-contain_sf"/>
</dbReference>
<keyword evidence="5" id="KW-1185">Reference proteome</keyword>
<evidence type="ECO:0000313" key="4">
    <source>
        <dbReference type="EMBL" id="KAJ5200392.1"/>
    </source>
</evidence>
<dbReference type="Pfam" id="PF12796">
    <property type="entry name" value="Ank_2"/>
    <property type="match status" value="2"/>
</dbReference>
<dbReference type="Pfam" id="PF00023">
    <property type="entry name" value="Ank"/>
    <property type="match status" value="1"/>
</dbReference>
<reference evidence="4" key="1">
    <citation type="submission" date="2022-11" db="EMBL/GenBank/DDBJ databases">
        <authorList>
            <person name="Petersen C."/>
        </authorList>
    </citation>
    <scope>NUCLEOTIDE SEQUENCE</scope>
    <source>
        <strain evidence="4">IBT 16849</strain>
    </source>
</reference>
<feature type="repeat" description="ANK" evidence="2">
    <location>
        <begin position="675"/>
        <end position="707"/>
    </location>
</feature>
<dbReference type="AlphaFoldDB" id="A0A9W9MG21"/>
<evidence type="ECO:0000259" key="3">
    <source>
        <dbReference type="Pfam" id="PF24883"/>
    </source>
</evidence>
<dbReference type="Gene3D" id="1.25.40.20">
    <property type="entry name" value="Ankyrin repeat-containing domain"/>
    <property type="match status" value="4"/>
</dbReference>
<feature type="domain" description="Nephrocystin 3-like N-terminal" evidence="3">
    <location>
        <begin position="54"/>
        <end position="234"/>
    </location>
</feature>
<dbReference type="InterPro" id="IPR002110">
    <property type="entry name" value="Ankyrin_rpt"/>
</dbReference>
<dbReference type="PROSITE" id="PS50297">
    <property type="entry name" value="ANK_REP_REGION"/>
    <property type="match status" value="3"/>
</dbReference>
<dbReference type="InterPro" id="IPR027417">
    <property type="entry name" value="P-loop_NTPase"/>
</dbReference>
<proteinExistence type="predicted"/>
<dbReference type="SMART" id="SM00248">
    <property type="entry name" value="ANK"/>
    <property type="match status" value="10"/>
</dbReference>
<name>A0A9W9MG21_9EURO</name>
<dbReference type="InterPro" id="IPR056884">
    <property type="entry name" value="NPHP3-like_N"/>
</dbReference>
<dbReference type="Gene3D" id="3.40.50.300">
    <property type="entry name" value="P-loop containing nucleotide triphosphate hydrolases"/>
    <property type="match status" value="1"/>
</dbReference>
<keyword evidence="1" id="KW-0677">Repeat</keyword>
<dbReference type="SUPFAM" id="SSF52540">
    <property type="entry name" value="P-loop containing nucleoside triphosphate hydrolases"/>
    <property type="match status" value="1"/>
</dbReference>
<dbReference type="PROSITE" id="PS50088">
    <property type="entry name" value="ANK_REPEAT"/>
    <property type="match status" value="4"/>
</dbReference>
<protein>
    <recommendedName>
        <fullName evidence="3">Nephrocystin 3-like N-terminal domain-containing protein</fullName>
    </recommendedName>
</protein>